<dbReference type="PANTHER" id="PTHR34112:SF13">
    <property type="entry name" value="OS04G0448200 PROTEIN"/>
    <property type="match status" value="1"/>
</dbReference>
<evidence type="ECO:0000313" key="3">
    <source>
        <dbReference type="Proteomes" id="UP000436088"/>
    </source>
</evidence>
<organism evidence="2 3">
    <name type="scientific">Hibiscus syriacus</name>
    <name type="common">Rose of Sharon</name>
    <dbReference type="NCBI Taxonomy" id="106335"/>
    <lineage>
        <taxon>Eukaryota</taxon>
        <taxon>Viridiplantae</taxon>
        <taxon>Streptophyta</taxon>
        <taxon>Embryophyta</taxon>
        <taxon>Tracheophyta</taxon>
        <taxon>Spermatophyta</taxon>
        <taxon>Magnoliopsida</taxon>
        <taxon>eudicotyledons</taxon>
        <taxon>Gunneridae</taxon>
        <taxon>Pentapetalae</taxon>
        <taxon>rosids</taxon>
        <taxon>malvids</taxon>
        <taxon>Malvales</taxon>
        <taxon>Malvaceae</taxon>
        <taxon>Malvoideae</taxon>
        <taxon>Hibiscus</taxon>
    </lineage>
</organism>
<gene>
    <name evidence="2" type="ORF">F3Y22_tig00110893pilonHSYRG00386</name>
</gene>
<dbReference type="Proteomes" id="UP000436088">
    <property type="component" value="Unassembled WGS sequence"/>
</dbReference>
<evidence type="ECO:0000256" key="1">
    <source>
        <dbReference type="SAM" id="MobiDB-lite"/>
    </source>
</evidence>
<feature type="region of interest" description="Disordered" evidence="1">
    <location>
        <begin position="89"/>
        <end position="114"/>
    </location>
</feature>
<proteinExistence type="predicted"/>
<evidence type="ECO:0000313" key="2">
    <source>
        <dbReference type="EMBL" id="KAE8690719.1"/>
    </source>
</evidence>
<protein>
    <submittedName>
        <fullName evidence="2">Leucine-rich repeat protein kinase family protein</fullName>
    </submittedName>
</protein>
<dbReference type="PANTHER" id="PTHR34112">
    <property type="entry name" value="C-JUN-AMINO-TERMINAL KINASE-INTERACTING PROTEIN"/>
    <property type="match status" value="1"/>
</dbReference>
<name>A0A6A2ZH86_HIBSY</name>
<keyword evidence="3" id="KW-1185">Reference proteome</keyword>
<feature type="region of interest" description="Disordered" evidence="1">
    <location>
        <begin position="46"/>
        <end position="72"/>
    </location>
</feature>
<feature type="compositionally biased region" description="Polar residues" evidence="1">
    <location>
        <begin position="98"/>
        <end position="110"/>
    </location>
</feature>
<comment type="caution">
    <text evidence="2">The sequence shown here is derived from an EMBL/GenBank/DDBJ whole genome shotgun (WGS) entry which is preliminary data.</text>
</comment>
<sequence length="344" mass="36486">MSILGGVLVEKDLLTHWLIAILLKATGKGIGKNLLMSMVIGKHSDRWPRKVTNESSSNRKSHHDSGNGKISTSIHDKFAFERDFPSLGAEERPVGSEIGSTSSPGLSNKSTFEHDFPSLGAEERQLGTSALADISVGVGSSGRGVAVASLNASAGSTPITATSLNMAEAVAQGPSCARTPPMANNSSLQRPHCLTPQTKSLYYSGGENRLLTIPPPTTTPSHLHFLPLPPTSPPFSASPSHLLSNTNFQITTSTRSFLSRSNMISKSLFPVGNGNKTELTHPKRESWFVDALSSTREGFGGESGEQAESIPLETSSSFGFISSSLSLSSLPPIELDNEDPSLFL</sequence>
<accession>A0A6A2ZH86</accession>
<dbReference type="GO" id="GO:0016301">
    <property type="term" value="F:kinase activity"/>
    <property type="evidence" value="ECO:0007669"/>
    <property type="project" value="UniProtKB-KW"/>
</dbReference>
<dbReference type="EMBL" id="VEPZ02001150">
    <property type="protein sequence ID" value="KAE8690719.1"/>
    <property type="molecule type" value="Genomic_DNA"/>
</dbReference>
<keyword evidence="2" id="KW-0418">Kinase</keyword>
<dbReference type="AlphaFoldDB" id="A0A6A2ZH86"/>
<reference evidence="2" key="1">
    <citation type="submission" date="2019-09" db="EMBL/GenBank/DDBJ databases">
        <title>Draft genome information of white flower Hibiscus syriacus.</title>
        <authorList>
            <person name="Kim Y.-M."/>
        </authorList>
    </citation>
    <scope>NUCLEOTIDE SEQUENCE [LARGE SCALE GENOMIC DNA]</scope>
    <source>
        <strain evidence="2">YM2019G1</strain>
    </source>
</reference>
<keyword evidence="2" id="KW-0808">Transferase</keyword>